<organism evidence="1">
    <name type="scientific">Medioppia subpectinata</name>
    <dbReference type="NCBI Taxonomy" id="1979941"/>
    <lineage>
        <taxon>Eukaryota</taxon>
        <taxon>Metazoa</taxon>
        <taxon>Ecdysozoa</taxon>
        <taxon>Arthropoda</taxon>
        <taxon>Chelicerata</taxon>
        <taxon>Arachnida</taxon>
        <taxon>Acari</taxon>
        <taxon>Acariformes</taxon>
        <taxon>Sarcoptiformes</taxon>
        <taxon>Oribatida</taxon>
        <taxon>Brachypylina</taxon>
        <taxon>Oppioidea</taxon>
        <taxon>Oppiidae</taxon>
        <taxon>Medioppia</taxon>
    </lineage>
</organism>
<proteinExistence type="predicted"/>
<evidence type="ECO:0000313" key="1">
    <source>
        <dbReference type="EMBL" id="CAD7642247.1"/>
    </source>
</evidence>
<protein>
    <submittedName>
        <fullName evidence="1">Uncharacterized protein</fullName>
    </submittedName>
</protein>
<dbReference type="Proteomes" id="UP000759131">
    <property type="component" value="Unassembled WGS sequence"/>
</dbReference>
<keyword evidence="2" id="KW-1185">Reference proteome</keyword>
<dbReference type="EMBL" id="CAJPIZ010026811">
    <property type="protein sequence ID" value="CAG2119108.1"/>
    <property type="molecule type" value="Genomic_DNA"/>
</dbReference>
<dbReference type="EMBL" id="OC881386">
    <property type="protein sequence ID" value="CAD7642247.1"/>
    <property type="molecule type" value="Genomic_DNA"/>
</dbReference>
<reference evidence="1" key="1">
    <citation type="submission" date="2020-11" db="EMBL/GenBank/DDBJ databases">
        <authorList>
            <person name="Tran Van P."/>
        </authorList>
    </citation>
    <scope>NUCLEOTIDE SEQUENCE</scope>
</reference>
<dbReference type="AlphaFoldDB" id="A0A7R9LIA7"/>
<sequence length="114" mass="13218">MIYRSIHIIKYQKESHYTINRGFKYIIQTAIRLLGDTEAVVADPLGVSNSRKTVITKYSIKAITSREGLMWSVAEVWAQRWSSRPECAEWVSSGIWSTSMMCRIVCVKSKWDRQ</sequence>
<name>A0A7R9LIA7_9ACAR</name>
<gene>
    <name evidence="1" type="ORF">OSB1V03_LOCUS19057</name>
</gene>
<evidence type="ECO:0000313" key="2">
    <source>
        <dbReference type="Proteomes" id="UP000759131"/>
    </source>
</evidence>
<accession>A0A7R9LIA7</accession>